<name>A0A853D8B4_9MICO</name>
<organism evidence="2 3">
    <name type="scientific">Allobranchiibius huperziae</name>
    <dbReference type="NCBI Taxonomy" id="1874116"/>
    <lineage>
        <taxon>Bacteria</taxon>
        <taxon>Bacillati</taxon>
        <taxon>Actinomycetota</taxon>
        <taxon>Actinomycetes</taxon>
        <taxon>Micrococcales</taxon>
        <taxon>Dermacoccaceae</taxon>
        <taxon>Allobranchiibius</taxon>
    </lineage>
</organism>
<dbReference type="RefSeq" id="WP_179478660.1">
    <property type="nucleotide sequence ID" value="NZ_JACCFW010000001.1"/>
</dbReference>
<keyword evidence="1" id="KW-0812">Transmembrane</keyword>
<feature type="transmembrane region" description="Helical" evidence="1">
    <location>
        <begin position="46"/>
        <end position="67"/>
    </location>
</feature>
<evidence type="ECO:0000256" key="1">
    <source>
        <dbReference type="SAM" id="Phobius"/>
    </source>
</evidence>
<keyword evidence="3" id="KW-1185">Reference proteome</keyword>
<keyword evidence="1" id="KW-1133">Transmembrane helix</keyword>
<gene>
    <name evidence="2" type="ORF">HNR15_000375</name>
</gene>
<proteinExistence type="predicted"/>
<feature type="transmembrane region" description="Helical" evidence="1">
    <location>
        <begin position="21"/>
        <end position="40"/>
    </location>
</feature>
<comment type="caution">
    <text evidence="2">The sequence shown here is derived from an EMBL/GenBank/DDBJ whole genome shotgun (WGS) entry which is preliminary data.</text>
</comment>
<dbReference type="Proteomes" id="UP000571817">
    <property type="component" value="Unassembled WGS sequence"/>
</dbReference>
<sequence>MPRQEDETRLLPVNLPVRQRWAIGSLGGVSFALGAVSNLWAGQDGVSTLGFVVVGAGALIIGTVGKLPTRVTWGDKSVEMGALYRAVASMDHDQRLALAHSVRESGEDVPGPIQLAISGVRMAELALLDAVRRAARGLHLEVKEVGADLPYNCEVYDDARRVGVILKAGGATVQLSRLAKIDDIRRWLVVSEAVSSAVVAHTAAEAGDRNEIIRTWADQNDLVNAFNYYFSDTVEPHLGVARF</sequence>
<protein>
    <submittedName>
        <fullName evidence="2">Uncharacterized protein</fullName>
    </submittedName>
</protein>
<evidence type="ECO:0000313" key="2">
    <source>
        <dbReference type="EMBL" id="NYJ73412.1"/>
    </source>
</evidence>
<keyword evidence="1" id="KW-0472">Membrane</keyword>
<accession>A0A853D8B4</accession>
<dbReference type="EMBL" id="JACCFW010000001">
    <property type="protein sequence ID" value="NYJ73412.1"/>
    <property type="molecule type" value="Genomic_DNA"/>
</dbReference>
<reference evidence="2 3" key="1">
    <citation type="submission" date="2020-07" db="EMBL/GenBank/DDBJ databases">
        <title>Sequencing the genomes of 1000 actinobacteria strains.</title>
        <authorList>
            <person name="Klenk H.-P."/>
        </authorList>
    </citation>
    <scope>NUCLEOTIDE SEQUENCE [LARGE SCALE GENOMIC DNA]</scope>
    <source>
        <strain evidence="2 3">DSM 29531</strain>
    </source>
</reference>
<evidence type="ECO:0000313" key="3">
    <source>
        <dbReference type="Proteomes" id="UP000571817"/>
    </source>
</evidence>
<dbReference type="AlphaFoldDB" id="A0A853D8B4"/>